<dbReference type="PANTHER" id="PTHR47899:SF1">
    <property type="entry name" value="COILED-COIL DOMAIN-CONTAINING PROTEIN 171"/>
    <property type="match status" value="1"/>
</dbReference>
<comment type="caution">
    <text evidence="2">The sequence shown here is derived from an EMBL/GenBank/DDBJ whole genome shotgun (WGS) entry which is preliminary data.</text>
</comment>
<evidence type="ECO:0000313" key="3">
    <source>
        <dbReference type="Proteomes" id="UP000523279"/>
    </source>
</evidence>
<protein>
    <submittedName>
        <fullName evidence="2">CC171 protein</fullName>
    </submittedName>
</protein>
<dbReference type="Proteomes" id="UP000523279">
    <property type="component" value="Unassembled WGS sequence"/>
</dbReference>
<feature type="non-terminal residue" evidence="2">
    <location>
        <position position="1"/>
    </location>
</feature>
<dbReference type="EMBL" id="VWZP01000389">
    <property type="protein sequence ID" value="NXH37854.1"/>
    <property type="molecule type" value="Genomic_DNA"/>
</dbReference>
<evidence type="ECO:0000256" key="1">
    <source>
        <dbReference type="SAM" id="Coils"/>
    </source>
</evidence>
<dbReference type="InterPro" id="IPR038820">
    <property type="entry name" value="CCDC171"/>
</dbReference>
<reference evidence="2 3" key="1">
    <citation type="submission" date="2019-09" db="EMBL/GenBank/DDBJ databases">
        <title>Bird 10,000 Genomes (B10K) Project - Family phase.</title>
        <authorList>
            <person name="Zhang G."/>
        </authorList>
    </citation>
    <scope>NUCLEOTIDE SEQUENCE [LARGE SCALE GENOMIC DNA]</scope>
    <source>
        <strain evidence="2">B10K-DU-001-34</strain>
        <tissue evidence="2">Muscle</tissue>
    </source>
</reference>
<feature type="non-terminal residue" evidence="2">
    <location>
        <position position="234"/>
    </location>
</feature>
<organism evidence="2 3">
    <name type="scientific">Dicaeum eximium</name>
    <dbReference type="NCBI Taxonomy" id="667154"/>
    <lineage>
        <taxon>Eukaryota</taxon>
        <taxon>Metazoa</taxon>
        <taxon>Chordata</taxon>
        <taxon>Craniata</taxon>
        <taxon>Vertebrata</taxon>
        <taxon>Euteleostomi</taxon>
        <taxon>Archelosauria</taxon>
        <taxon>Archosauria</taxon>
        <taxon>Dinosauria</taxon>
        <taxon>Saurischia</taxon>
        <taxon>Theropoda</taxon>
        <taxon>Coelurosauria</taxon>
        <taxon>Aves</taxon>
        <taxon>Neognathae</taxon>
        <taxon>Neoaves</taxon>
        <taxon>Telluraves</taxon>
        <taxon>Australaves</taxon>
        <taxon>Passeriformes</taxon>
        <taxon>Passeroidea</taxon>
        <taxon>Dicaeidae</taxon>
        <taxon>Dicaeum</taxon>
    </lineage>
</organism>
<keyword evidence="3" id="KW-1185">Reference proteome</keyword>
<gene>
    <name evidence="2" type="primary">Ccdc171_0</name>
    <name evidence="2" type="ORF">DICEXI_R10152</name>
</gene>
<proteinExistence type="predicted"/>
<sequence length="234" mass="27023">AILQQEIFELSRRLHAADVESRSLHLQLAEFKWTFNEMQKDAEKAHRLQEQLNALQHVSIFDLETLLLQRDYNIQEELENALQREREARSLLQEHERRLQELNNKLELHASTKADKSQDSNVPVMSLPDTTEELKRLELVLNHQNRLLKEVEQDRQRLWESLQEAEHALQQAAKDKELIINNMKAVEAALNAVRDQAMASGAAAATLPPSLQLETLSEEAMRGRPEAMAFQVRV</sequence>
<keyword evidence="1" id="KW-0175">Coiled coil</keyword>
<evidence type="ECO:0000313" key="2">
    <source>
        <dbReference type="EMBL" id="NXH37854.1"/>
    </source>
</evidence>
<dbReference type="AlphaFoldDB" id="A0A7K9JKB9"/>
<dbReference type="PANTHER" id="PTHR47899">
    <property type="entry name" value="COILED-COIL DOMAIN-CONTAINING PROTEIN 171"/>
    <property type="match status" value="1"/>
</dbReference>
<name>A0A7K9JKB9_9PASE</name>
<accession>A0A7K9JKB9</accession>
<feature type="coiled-coil region" evidence="1">
    <location>
        <begin position="38"/>
        <end position="189"/>
    </location>
</feature>